<dbReference type="GO" id="GO:0008820">
    <property type="term" value="F:cobinamide phosphate guanylyltransferase activity"/>
    <property type="evidence" value="ECO:0007669"/>
    <property type="project" value="UniProtKB-EC"/>
</dbReference>
<evidence type="ECO:0000256" key="16">
    <source>
        <dbReference type="ARBA" id="ARBA00029570"/>
    </source>
</evidence>
<dbReference type="EC" id="2.7.1.156" evidence="8"/>
<keyword evidence="12 19" id="KW-0547">Nucleotide-binding</keyword>
<feature type="binding site" evidence="19">
    <location>
        <begin position="7"/>
        <end position="14"/>
    </location>
    <ligand>
        <name>GTP</name>
        <dbReference type="ChEBI" id="CHEBI:37565"/>
    </ligand>
</feature>
<comment type="catalytic activity">
    <reaction evidence="2">
        <text>adenosylcob(III)inamide phosphate + GTP + H(+) = adenosylcob(III)inamide-GDP + diphosphate</text>
        <dbReference type="Rhea" id="RHEA:22712"/>
        <dbReference type="ChEBI" id="CHEBI:15378"/>
        <dbReference type="ChEBI" id="CHEBI:33019"/>
        <dbReference type="ChEBI" id="CHEBI:37565"/>
        <dbReference type="ChEBI" id="CHEBI:58502"/>
        <dbReference type="ChEBI" id="CHEBI:60487"/>
        <dbReference type="EC" id="2.7.7.62"/>
    </reaction>
</comment>
<dbReference type="PIRSF" id="PIRSF006135">
    <property type="entry name" value="CobU"/>
    <property type="match status" value="1"/>
</dbReference>
<proteinExistence type="inferred from homology"/>
<dbReference type="EMBL" id="CP066007">
    <property type="protein sequence ID" value="QQB45397.1"/>
    <property type="molecule type" value="Genomic_DNA"/>
</dbReference>
<keyword evidence="13 20" id="KW-0418">Kinase</keyword>
<evidence type="ECO:0000256" key="17">
    <source>
        <dbReference type="ARBA" id="ARBA00030571"/>
    </source>
</evidence>
<evidence type="ECO:0000256" key="15">
    <source>
        <dbReference type="ARBA" id="ARBA00023134"/>
    </source>
</evidence>
<comment type="similarity">
    <text evidence="7">Belongs to the CobU/CobP family.</text>
</comment>
<gene>
    <name evidence="20" type="ORF">I6I10_07580</name>
</gene>
<comment type="function">
    <text evidence="4">Catalyzes ATP-dependent phosphorylation of adenosylcobinamide and addition of GMP to adenosylcobinamide phosphate.</text>
</comment>
<evidence type="ECO:0000256" key="12">
    <source>
        <dbReference type="ARBA" id="ARBA00022741"/>
    </source>
</evidence>
<dbReference type="InterPro" id="IPR027417">
    <property type="entry name" value="P-loop_NTPase"/>
</dbReference>
<evidence type="ECO:0000256" key="18">
    <source>
        <dbReference type="PIRSR" id="PIRSR006135-1"/>
    </source>
</evidence>
<evidence type="ECO:0000256" key="6">
    <source>
        <dbReference type="ARBA" id="ARBA00005159"/>
    </source>
</evidence>
<comment type="catalytic activity">
    <reaction evidence="1">
        <text>adenosylcob(III)inamide + ATP = adenosylcob(III)inamide phosphate + ADP + H(+)</text>
        <dbReference type="Rhea" id="RHEA:15769"/>
        <dbReference type="ChEBI" id="CHEBI:2480"/>
        <dbReference type="ChEBI" id="CHEBI:15378"/>
        <dbReference type="ChEBI" id="CHEBI:30616"/>
        <dbReference type="ChEBI" id="CHEBI:58502"/>
        <dbReference type="ChEBI" id="CHEBI:456216"/>
        <dbReference type="EC" id="2.7.1.156"/>
    </reaction>
</comment>
<comment type="pathway">
    <text evidence="6">Cofactor biosynthesis; adenosylcobalamin biosynthesis; adenosylcobalamin from cob(II)yrinate a,c-diamide: step 5/7.</text>
</comment>
<evidence type="ECO:0000256" key="10">
    <source>
        <dbReference type="ARBA" id="ARBA00022573"/>
    </source>
</evidence>
<name>A0A7T4ECY9_9CORY</name>
<keyword evidence="20" id="KW-0548">Nucleotidyltransferase</keyword>
<dbReference type="GeneID" id="92760470"/>
<evidence type="ECO:0000256" key="14">
    <source>
        <dbReference type="ARBA" id="ARBA00022840"/>
    </source>
</evidence>
<comment type="pathway">
    <text evidence="5">Cofactor biosynthesis; adenosylcobalamin biosynthesis; adenosylcobalamin from cob(II)yrinate a,c-diamide: step 6/7.</text>
</comment>
<evidence type="ECO:0000256" key="1">
    <source>
        <dbReference type="ARBA" id="ARBA00000312"/>
    </source>
</evidence>
<keyword evidence="10" id="KW-0169">Cobalamin biosynthesis</keyword>
<dbReference type="GO" id="GO:0009236">
    <property type="term" value="P:cobalamin biosynthetic process"/>
    <property type="evidence" value="ECO:0007669"/>
    <property type="project" value="UniProtKB-UniPathway"/>
</dbReference>
<evidence type="ECO:0000256" key="13">
    <source>
        <dbReference type="ARBA" id="ARBA00022777"/>
    </source>
</evidence>
<organism evidence="20 21">
    <name type="scientific">Corynebacterium glucuronolyticum</name>
    <dbReference type="NCBI Taxonomy" id="39791"/>
    <lineage>
        <taxon>Bacteria</taxon>
        <taxon>Bacillati</taxon>
        <taxon>Actinomycetota</taxon>
        <taxon>Actinomycetes</taxon>
        <taxon>Mycobacteriales</taxon>
        <taxon>Corynebacteriaceae</taxon>
        <taxon>Corynebacterium</taxon>
    </lineage>
</organism>
<evidence type="ECO:0000256" key="4">
    <source>
        <dbReference type="ARBA" id="ARBA00003889"/>
    </source>
</evidence>
<dbReference type="InterPro" id="IPR003203">
    <property type="entry name" value="CobU/CobP"/>
</dbReference>
<accession>A0A7T4ECY9</accession>
<feature type="binding site" evidence="19">
    <location>
        <begin position="55"/>
        <end position="58"/>
    </location>
    <ligand>
        <name>GTP</name>
        <dbReference type="ChEBI" id="CHEBI:37565"/>
    </ligand>
</feature>
<evidence type="ECO:0000256" key="9">
    <source>
        <dbReference type="ARBA" id="ARBA00012523"/>
    </source>
</evidence>
<feature type="binding site" evidence="19">
    <location>
        <position position="84"/>
    </location>
    <ligand>
        <name>GTP</name>
        <dbReference type="ChEBI" id="CHEBI:37565"/>
    </ligand>
</feature>
<dbReference type="CDD" id="cd00544">
    <property type="entry name" value="CobU"/>
    <property type="match status" value="1"/>
</dbReference>
<dbReference type="AlphaFoldDB" id="A0A7T4ECY9"/>
<feature type="active site" description="GMP-histidine intermediate" evidence="18">
    <location>
        <position position="54"/>
    </location>
</feature>
<dbReference type="UniPathway" id="UPA00148">
    <property type="reaction ID" value="UER00236"/>
</dbReference>
<feature type="binding site" evidence="19">
    <location>
        <begin position="35"/>
        <end position="37"/>
    </location>
    <ligand>
        <name>GTP</name>
        <dbReference type="ChEBI" id="CHEBI:37565"/>
    </ligand>
</feature>
<dbReference type="Proteomes" id="UP000596145">
    <property type="component" value="Chromosome"/>
</dbReference>
<dbReference type="GO" id="GO:0005525">
    <property type="term" value="F:GTP binding"/>
    <property type="evidence" value="ECO:0007669"/>
    <property type="project" value="UniProtKB-KW"/>
</dbReference>
<keyword evidence="15 19" id="KW-0342">GTP-binding</keyword>
<dbReference type="OrthoDB" id="9788370at2"/>
<evidence type="ECO:0000256" key="8">
    <source>
        <dbReference type="ARBA" id="ARBA00012016"/>
    </source>
</evidence>
<evidence type="ECO:0000313" key="20">
    <source>
        <dbReference type="EMBL" id="QQB45397.1"/>
    </source>
</evidence>
<evidence type="ECO:0000256" key="5">
    <source>
        <dbReference type="ARBA" id="ARBA00004692"/>
    </source>
</evidence>
<keyword evidence="11 20" id="KW-0808">Transferase</keyword>
<dbReference type="EC" id="2.7.7.62" evidence="9"/>
<dbReference type="Gene3D" id="3.40.50.300">
    <property type="entry name" value="P-loop containing nucleotide triphosphate hydrolases"/>
    <property type="match status" value="1"/>
</dbReference>
<dbReference type="GO" id="GO:0043752">
    <property type="term" value="F:adenosylcobinamide kinase activity"/>
    <property type="evidence" value="ECO:0007669"/>
    <property type="project" value="UniProtKB-EC"/>
</dbReference>
<evidence type="ECO:0000256" key="3">
    <source>
        <dbReference type="ARBA" id="ARBA00001522"/>
    </source>
</evidence>
<evidence type="ECO:0000256" key="2">
    <source>
        <dbReference type="ARBA" id="ARBA00000711"/>
    </source>
</evidence>
<dbReference type="PANTHER" id="PTHR34848">
    <property type="match status" value="1"/>
</dbReference>
<evidence type="ECO:0000256" key="11">
    <source>
        <dbReference type="ARBA" id="ARBA00022679"/>
    </source>
</evidence>
<comment type="catalytic activity">
    <reaction evidence="3">
        <text>adenosylcob(III)inamide + GTP = adenosylcob(III)inamide phosphate + GDP + H(+)</text>
        <dbReference type="Rhea" id="RHEA:15765"/>
        <dbReference type="ChEBI" id="CHEBI:2480"/>
        <dbReference type="ChEBI" id="CHEBI:15378"/>
        <dbReference type="ChEBI" id="CHEBI:37565"/>
        <dbReference type="ChEBI" id="CHEBI:58189"/>
        <dbReference type="ChEBI" id="CHEBI:58502"/>
        <dbReference type="EC" id="2.7.1.156"/>
    </reaction>
</comment>
<protein>
    <recommendedName>
        <fullName evidence="16">Adenosylcobinamide kinase</fullName>
        <ecNumber evidence="8">2.7.1.156</ecNumber>
        <ecNumber evidence="9">2.7.7.62</ecNumber>
    </recommendedName>
    <alternativeName>
        <fullName evidence="17">Adenosylcobinamide-phosphate guanylyltransferase</fullName>
    </alternativeName>
</protein>
<evidence type="ECO:0000313" key="21">
    <source>
        <dbReference type="Proteomes" id="UP000596145"/>
    </source>
</evidence>
<dbReference type="RefSeq" id="WP_084036217.1">
    <property type="nucleotide sequence ID" value="NZ_CP066007.1"/>
</dbReference>
<keyword evidence="14" id="KW-0067">ATP-binding</keyword>
<dbReference type="PANTHER" id="PTHR34848:SF1">
    <property type="entry name" value="BIFUNCTIONAL ADENOSYLCOBALAMIN BIOSYNTHESIS PROTEIN COBU"/>
    <property type="match status" value="1"/>
</dbReference>
<sequence>MITLVLGGARSGKSVFAERLAAQRASRPDTVTYVATARPLISPDPDFDERIRAHRARRPSPWHTEDEEDLVPYLAHPSGLSLVDDLGTWLTHRFDVTSWDEPPQQAIDELIAALTALPSTSDIILVSPEVGLSVVPEHRSARLFRDTCGLMNSRVAECAHEVFFIAAGLPLKLKPATPLT</sequence>
<reference evidence="20 21" key="1">
    <citation type="submission" date="2020-12" db="EMBL/GenBank/DDBJ databases">
        <title>FDA dAtabase for Regulatory Grade micrObial Sequences (FDA-ARGOS): Supporting development and validation of Infectious Disease Dx tests.</title>
        <authorList>
            <person name="Sproer C."/>
            <person name="Gronow S."/>
            <person name="Severitt S."/>
            <person name="Schroder I."/>
            <person name="Tallon L."/>
            <person name="Sadzewicz L."/>
            <person name="Zhao X."/>
            <person name="Boylan J."/>
            <person name="Ott S."/>
            <person name="Bowen H."/>
            <person name="Vavikolanu K."/>
            <person name="Mehta A."/>
            <person name="Aluvathingal J."/>
            <person name="Nadendla S."/>
            <person name="Lowell S."/>
            <person name="Myers T."/>
            <person name="Yan Y."/>
            <person name="Sichtig H."/>
        </authorList>
    </citation>
    <scope>NUCLEOTIDE SEQUENCE [LARGE SCALE GENOMIC DNA]</scope>
    <source>
        <strain evidence="20 21">FDAARGOS_1053</strain>
    </source>
</reference>
<evidence type="ECO:0000256" key="19">
    <source>
        <dbReference type="PIRSR" id="PIRSR006135-2"/>
    </source>
</evidence>
<dbReference type="GO" id="GO:0005524">
    <property type="term" value="F:ATP binding"/>
    <property type="evidence" value="ECO:0007669"/>
    <property type="project" value="UniProtKB-KW"/>
</dbReference>
<dbReference type="Pfam" id="PF02283">
    <property type="entry name" value="CobU"/>
    <property type="match status" value="1"/>
</dbReference>
<evidence type="ECO:0000256" key="7">
    <source>
        <dbReference type="ARBA" id="ARBA00007490"/>
    </source>
</evidence>
<dbReference type="SUPFAM" id="SSF52540">
    <property type="entry name" value="P-loop containing nucleoside triphosphate hydrolases"/>
    <property type="match status" value="1"/>
</dbReference>